<dbReference type="Pfam" id="PF03741">
    <property type="entry name" value="TerC"/>
    <property type="match status" value="1"/>
</dbReference>
<feature type="region of interest" description="Disordered" evidence="5">
    <location>
        <begin position="57"/>
        <end position="79"/>
    </location>
</feature>
<keyword evidence="4 6" id="KW-0472">Membrane</keyword>
<evidence type="ECO:0000256" key="2">
    <source>
        <dbReference type="ARBA" id="ARBA00022692"/>
    </source>
</evidence>
<evidence type="ECO:0000256" key="4">
    <source>
        <dbReference type="ARBA" id="ARBA00023136"/>
    </source>
</evidence>
<dbReference type="AlphaFoldDB" id="A0AAW1SVZ4"/>
<feature type="transmembrane region" description="Helical" evidence="6">
    <location>
        <begin position="152"/>
        <end position="171"/>
    </location>
</feature>
<evidence type="ECO:0000256" key="1">
    <source>
        <dbReference type="ARBA" id="ARBA00004141"/>
    </source>
</evidence>
<feature type="transmembrane region" description="Helical" evidence="6">
    <location>
        <begin position="177"/>
        <end position="197"/>
    </location>
</feature>
<accession>A0AAW1SVZ4</accession>
<dbReference type="Proteomes" id="UP001485043">
    <property type="component" value="Unassembled WGS sequence"/>
</dbReference>
<feature type="transmembrane region" description="Helical" evidence="6">
    <location>
        <begin position="120"/>
        <end position="140"/>
    </location>
</feature>
<evidence type="ECO:0008006" key="9">
    <source>
        <dbReference type="Google" id="ProtNLM"/>
    </source>
</evidence>
<comment type="subcellular location">
    <subcellularLocation>
        <location evidence="1">Membrane</location>
        <topology evidence="1">Multi-pass membrane protein</topology>
    </subcellularLocation>
</comment>
<comment type="caution">
    <text evidence="7">The sequence shown here is derived from an EMBL/GenBank/DDBJ whole genome shotgun (WGS) entry which is preliminary data.</text>
</comment>
<evidence type="ECO:0000313" key="7">
    <source>
        <dbReference type="EMBL" id="KAK9859357.1"/>
    </source>
</evidence>
<name>A0AAW1SVZ4_9CHLO</name>
<keyword evidence="8" id="KW-1185">Reference proteome</keyword>
<feature type="transmembrane region" description="Helical" evidence="6">
    <location>
        <begin position="332"/>
        <end position="351"/>
    </location>
</feature>
<feature type="transmembrane region" description="Helical" evidence="6">
    <location>
        <begin position="274"/>
        <end position="291"/>
    </location>
</feature>
<dbReference type="InterPro" id="IPR022369">
    <property type="entry name" value="Integral_membrane_TerC_rswitch"/>
</dbReference>
<protein>
    <recommendedName>
        <fullName evidence="9">Integral membrane protein TerC</fullName>
    </recommendedName>
</protein>
<keyword evidence="2 6" id="KW-0812">Transmembrane</keyword>
<evidence type="ECO:0000256" key="5">
    <source>
        <dbReference type="SAM" id="MobiDB-lite"/>
    </source>
</evidence>
<dbReference type="NCBIfam" id="TIGR03718">
    <property type="entry name" value="R_switched_Alx"/>
    <property type="match status" value="1"/>
</dbReference>
<reference evidence="7 8" key="1">
    <citation type="journal article" date="2024" name="Nat. Commun.">
        <title>Phylogenomics reveals the evolutionary origins of lichenization in chlorophyte algae.</title>
        <authorList>
            <person name="Puginier C."/>
            <person name="Libourel C."/>
            <person name="Otte J."/>
            <person name="Skaloud P."/>
            <person name="Haon M."/>
            <person name="Grisel S."/>
            <person name="Petersen M."/>
            <person name="Berrin J.G."/>
            <person name="Delaux P.M."/>
            <person name="Dal Grande F."/>
            <person name="Keller J."/>
        </authorList>
    </citation>
    <scope>NUCLEOTIDE SEQUENCE [LARGE SCALE GENOMIC DNA]</scope>
    <source>
        <strain evidence="7 8">SAG 2523</strain>
    </source>
</reference>
<proteinExistence type="predicted"/>
<evidence type="ECO:0000256" key="6">
    <source>
        <dbReference type="SAM" id="Phobius"/>
    </source>
</evidence>
<feature type="transmembrane region" description="Helical" evidence="6">
    <location>
        <begin position="303"/>
        <end position="326"/>
    </location>
</feature>
<feature type="transmembrane region" description="Helical" evidence="6">
    <location>
        <begin position="244"/>
        <end position="268"/>
    </location>
</feature>
<dbReference type="PANTHER" id="PTHR30238">
    <property type="entry name" value="MEMBRANE BOUND PREDICTED REDOX MODULATOR"/>
    <property type="match status" value="1"/>
</dbReference>
<gene>
    <name evidence="7" type="ORF">WJX84_000815</name>
</gene>
<sequence>MNGVAGGWPRLQPVGRFGAPRLPGSCSLHCQQRAAVQQLTVHRQHRRSREACSLVTKATSKEKHHPPGEGLPAVQPADEVAGPEEKGEAVALWVGAAVLFGLGIWVVQGGPQAEQFFAGYLVEQSLSVDNLFVFILVFRYFKTPKLAQDKALTWGILTAAVLRAVIILLGVELIDNFQPVLLGFAAILIYSSVKILVSGDEDDEDDLSDNNIVAFCRRFITVTEQYDGEKFFTLENGARVATPLLLVLAVIELSDIVFAVDSIPAVFGVTQDPFIVYTSNIFAILSLRALYGFVNTILGELRFLGPAVALVLGFIGSKMIADYFGYELSTELSLGVVATLLGGGVAASLLLPEPSKTK</sequence>
<organism evidence="7 8">
    <name type="scientific">Apatococcus fuscideae</name>
    <dbReference type="NCBI Taxonomy" id="2026836"/>
    <lineage>
        <taxon>Eukaryota</taxon>
        <taxon>Viridiplantae</taxon>
        <taxon>Chlorophyta</taxon>
        <taxon>core chlorophytes</taxon>
        <taxon>Trebouxiophyceae</taxon>
        <taxon>Chlorellales</taxon>
        <taxon>Chlorellaceae</taxon>
        <taxon>Apatococcus</taxon>
    </lineage>
</organism>
<dbReference type="GO" id="GO:0016020">
    <property type="term" value="C:membrane"/>
    <property type="evidence" value="ECO:0007669"/>
    <property type="project" value="UniProtKB-SubCell"/>
</dbReference>
<dbReference type="PANTHER" id="PTHR30238:SF0">
    <property type="entry name" value="THYLAKOID MEMBRANE PROTEIN TERC, CHLOROPLASTIC"/>
    <property type="match status" value="1"/>
</dbReference>
<evidence type="ECO:0000313" key="8">
    <source>
        <dbReference type="Proteomes" id="UP001485043"/>
    </source>
</evidence>
<keyword evidence="3 6" id="KW-1133">Transmembrane helix</keyword>
<feature type="transmembrane region" description="Helical" evidence="6">
    <location>
        <begin position="90"/>
        <end position="108"/>
    </location>
</feature>
<dbReference type="InterPro" id="IPR005496">
    <property type="entry name" value="Integral_membrane_TerC"/>
</dbReference>
<dbReference type="EMBL" id="JALJOV010000881">
    <property type="protein sequence ID" value="KAK9859357.1"/>
    <property type="molecule type" value="Genomic_DNA"/>
</dbReference>
<evidence type="ECO:0000256" key="3">
    <source>
        <dbReference type="ARBA" id="ARBA00022989"/>
    </source>
</evidence>